<dbReference type="GO" id="GO:1990904">
    <property type="term" value="C:ribonucleoprotein complex"/>
    <property type="evidence" value="ECO:0007669"/>
    <property type="project" value="UniProtKB-KW"/>
</dbReference>
<evidence type="ECO:0000256" key="2">
    <source>
        <dbReference type="ARBA" id="ARBA00022980"/>
    </source>
</evidence>
<evidence type="ECO:0000256" key="4">
    <source>
        <dbReference type="SAM" id="MobiDB-lite"/>
    </source>
</evidence>
<dbReference type="AlphaFoldDB" id="A0A1X9YUS9"/>
<dbReference type="GO" id="GO:0005840">
    <property type="term" value="C:ribosome"/>
    <property type="evidence" value="ECO:0007669"/>
    <property type="project" value="UniProtKB-KW"/>
</dbReference>
<feature type="compositionally biased region" description="Basic residues" evidence="4">
    <location>
        <begin position="1"/>
        <end position="24"/>
    </location>
</feature>
<keyword evidence="6" id="KW-1185">Reference proteome</keyword>
<feature type="compositionally biased region" description="Basic and acidic residues" evidence="4">
    <location>
        <begin position="25"/>
        <end position="35"/>
    </location>
</feature>
<protein>
    <submittedName>
        <fullName evidence="5">30S ribosomal protein THX</fullName>
    </submittedName>
</protein>
<proteinExistence type="inferred from homology"/>
<evidence type="ECO:0000313" key="6">
    <source>
        <dbReference type="Proteomes" id="UP000266292"/>
    </source>
</evidence>
<dbReference type="InterPro" id="IPR030826">
    <property type="entry name" value="Ribosomal_bTHX/bTHXc/bTHXm"/>
</dbReference>
<keyword evidence="2 5" id="KW-0689">Ribosomal protein</keyword>
<comment type="similarity">
    <text evidence="1">Belongs to the bacterial ribosomal protein bTHX family.</text>
</comment>
<dbReference type="NCBIfam" id="TIGR04560">
    <property type="entry name" value="ribo_THX"/>
    <property type="match status" value="1"/>
</dbReference>
<name>A0A1X9YUS9_9BACT</name>
<dbReference type="EMBL" id="CP021235">
    <property type="protein sequence ID" value="ARS36603.1"/>
    <property type="molecule type" value="Genomic_DNA"/>
</dbReference>
<keyword evidence="3" id="KW-0687">Ribonucleoprotein</keyword>
<dbReference type="Proteomes" id="UP000266292">
    <property type="component" value="Chromosome"/>
</dbReference>
<reference evidence="6" key="1">
    <citation type="submission" date="2017-05" db="EMBL/GenBank/DDBJ databases">
        <authorList>
            <person name="Ray J."/>
            <person name="Price M."/>
            <person name="Deutschbauer A."/>
        </authorList>
    </citation>
    <scope>NUCLEOTIDE SEQUENCE [LARGE SCALE GENOMIC DNA]</scope>
    <source>
        <strain evidence="6">DSM 19842</strain>
    </source>
</reference>
<dbReference type="OrthoDB" id="965797at2"/>
<evidence type="ECO:0000256" key="3">
    <source>
        <dbReference type="ARBA" id="ARBA00023274"/>
    </source>
</evidence>
<organism evidence="5 6">
    <name type="scientific">Pontibacter actiniarum</name>
    <dbReference type="NCBI Taxonomy" id="323450"/>
    <lineage>
        <taxon>Bacteria</taxon>
        <taxon>Pseudomonadati</taxon>
        <taxon>Bacteroidota</taxon>
        <taxon>Cytophagia</taxon>
        <taxon>Cytophagales</taxon>
        <taxon>Hymenobacteraceae</taxon>
        <taxon>Pontibacter</taxon>
    </lineage>
</organism>
<dbReference type="Pfam" id="PF17070">
    <property type="entry name" value="Thx"/>
    <property type="match status" value="1"/>
</dbReference>
<accession>A0A1X9YUS9</accession>
<dbReference type="RefSeq" id="WP_071784617.1">
    <property type="nucleotide sequence ID" value="NZ_CP021235.1"/>
</dbReference>
<gene>
    <name evidence="5" type="ORF">CA264_14910</name>
</gene>
<dbReference type="InterPro" id="IPR031414">
    <property type="entry name" value="Ribosomal_bTHX"/>
</dbReference>
<sequence>MGKGDKKSRKGKITKGTYGKRRPHKDYNQKMKPTDKAATAE</sequence>
<evidence type="ECO:0000256" key="1">
    <source>
        <dbReference type="ARBA" id="ARBA00010834"/>
    </source>
</evidence>
<dbReference type="KEGG" id="pact:CA264_14910"/>
<evidence type="ECO:0000313" key="5">
    <source>
        <dbReference type="EMBL" id="ARS36603.1"/>
    </source>
</evidence>
<feature type="region of interest" description="Disordered" evidence="4">
    <location>
        <begin position="1"/>
        <end position="41"/>
    </location>
</feature>